<dbReference type="Proteomes" id="UP000236928">
    <property type="component" value="Unassembled WGS sequence"/>
</dbReference>
<evidence type="ECO:0000313" key="2">
    <source>
        <dbReference type="Proteomes" id="UP000236928"/>
    </source>
</evidence>
<dbReference type="EMBL" id="JIBK01000050">
    <property type="protein sequence ID" value="POM85281.1"/>
    <property type="molecule type" value="Genomic_DNA"/>
</dbReference>
<sequence length="206" mass="24631">MGNILYYLIGKQNYHYYDEIALDCGVNMLSIQKNVEQAKILKFKSLSMKISEAESLYNKLMDMRYHTEQIIDKYNSLTRLFEGIHCNICYLDFAQRWVYQQDCNKFYKYCIELEARIAEQDDSIKRKYLEYCDFAQLYSNESGKIKYLNKYPGLKTCLLLNRKCPKCYESKKISHSQAKNTAFMAFKIRGILSFYEYQWDEIKSCK</sequence>
<accession>A0A2P4Z5H3</accession>
<proteinExistence type="predicted"/>
<name>A0A2P4Z5H3_9CRYT</name>
<organism evidence="1 2">
    <name type="scientific">Cryptosporidium meleagridis</name>
    <dbReference type="NCBI Taxonomy" id="93969"/>
    <lineage>
        <taxon>Eukaryota</taxon>
        <taxon>Sar</taxon>
        <taxon>Alveolata</taxon>
        <taxon>Apicomplexa</taxon>
        <taxon>Conoidasida</taxon>
        <taxon>Coccidia</taxon>
        <taxon>Eucoccidiorida</taxon>
        <taxon>Eimeriorina</taxon>
        <taxon>Cryptosporidiidae</taxon>
        <taxon>Cryptosporidium</taxon>
    </lineage>
</organism>
<dbReference type="OrthoDB" id="336317at2759"/>
<keyword evidence="2" id="KW-1185">Reference proteome</keyword>
<comment type="caution">
    <text evidence="1">The sequence shown here is derived from an EMBL/GenBank/DDBJ whole genome shotgun (WGS) entry which is preliminary data.</text>
</comment>
<reference evidence="1 2" key="1">
    <citation type="submission" date="2014-04" db="EMBL/GenBank/DDBJ databases">
        <title>Comparative Genomics of Cryptosporidium Species.</title>
        <authorList>
            <person name="Silva J.C."/>
            <person name="Su Q."/>
            <person name="Chalmers R."/>
            <person name="Chibucos M.C."/>
            <person name="Elwin K."/>
            <person name="Godinez A."/>
            <person name="Guo F."/>
            <person name="Huynh K."/>
            <person name="Orvis J."/>
            <person name="Ott S."/>
            <person name="Sadzewicz L."/>
            <person name="Sengamalay N."/>
            <person name="Shetty A."/>
            <person name="Sun M."/>
            <person name="Tallon L."/>
            <person name="Xiao L."/>
            <person name="Zhang H."/>
            <person name="Fraser C.M."/>
            <person name="Zhu G."/>
            <person name="Kissinger J."/>
            <person name="Widmer G."/>
        </authorList>
    </citation>
    <scope>NUCLEOTIDE SEQUENCE [LARGE SCALE GENOMIC DNA]</scope>
    <source>
        <strain evidence="1 2">UKMEL1</strain>
    </source>
</reference>
<dbReference type="VEuPathDB" id="CryptoDB:CmeUKMEL1_16635"/>
<evidence type="ECO:0000313" key="1">
    <source>
        <dbReference type="EMBL" id="POM85281.1"/>
    </source>
</evidence>
<gene>
    <name evidence="1" type="ORF">CmeUKMEL1_16635</name>
</gene>
<protein>
    <submittedName>
        <fullName evidence="1">Uncharacterized protein</fullName>
    </submittedName>
</protein>
<dbReference type="AlphaFoldDB" id="A0A2P4Z5H3"/>